<evidence type="ECO:0008006" key="4">
    <source>
        <dbReference type="Google" id="ProtNLM"/>
    </source>
</evidence>
<reference evidence="3" key="1">
    <citation type="journal article" date="2018" name="Data Brief">
        <title>Genome sequence data from 17 accessions of Ensete ventricosum, a staple food crop for millions in Ethiopia.</title>
        <authorList>
            <person name="Yemataw Z."/>
            <person name="Muzemil S."/>
            <person name="Ambachew D."/>
            <person name="Tripathi L."/>
            <person name="Tesfaye K."/>
            <person name="Chala A."/>
            <person name="Farbos A."/>
            <person name="O'Neill P."/>
            <person name="Moore K."/>
            <person name="Grant M."/>
            <person name="Studholme D.J."/>
        </authorList>
    </citation>
    <scope>NUCLEOTIDE SEQUENCE [LARGE SCALE GENOMIC DNA]</scope>
    <source>
        <tissue evidence="3">Leaf</tissue>
    </source>
</reference>
<name>A0A445MLK1_ENSVE</name>
<gene>
    <name evidence="3" type="ORF">BHM03_00050772</name>
</gene>
<feature type="chain" id="PRO_5019207464" description="Secreted protein" evidence="2">
    <location>
        <begin position="24"/>
        <end position="141"/>
    </location>
</feature>
<feature type="signal peptide" evidence="2">
    <location>
        <begin position="1"/>
        <end position="23"/>
    </location>
</feature>
<evidence type="ECO:0000256" key="1">
    <source>
        <dbReference type="SAM" id="MobiDB-lite"/>
    </source>
</evidence>
<keyword evidence="2" id="KW-0732">Signal</keyword>
<sequence>MEVALMSIVLVGSLLTCKGGTHGQGRPLEGRDDHSWAGASFEGRGKEWPTLCVRGTTRTNKRRRMRSAQRLRWLSSSYSSTLTTKLDGAQEMRGIANLKDSVLMQGLVHGRRSVRGHPKARSELGAVEHQNFLFDIERIRP</sequence>
<protein>
    <recommendedName>
        <fullName evidence="4">Secreted protein</fullName>
    </recommendedName>
</protein>
<proteinExistence type="predicted"/>
<organism evidence="3">
    <name type="scientific">Ensete ventricosum</name>
    <name type="common">Abyssinian banana</name>
    <name type="synonym">Musa ensete</name>
    <dbReference type="NCBI Taxonomy" id="4639"/>
    <lineage>
        <taxon>Eukaryota</taxon>
        <taxon>Viridiplantae</taxon>
        <taxon>Streptophyta</taxon>
        <taxon>Embryophyta</taxon>
        <taxon>Tracheophyta</taxon>
        <taxon>Spermatophyta</taxon>
        <taxon>Magnoliopsida</taxon>
        <taxon>Liliopsida</taxon>
        <taxon>Zingiberales</taxon>
        <taxon>Musaceae</taxon>
        <taxon>Ensete</taxon>
    </lineage>
</organism>
<dbReference type="EMBL" id="KV876588">
    <property type="protein sequence ID" value="RZR75160.1"/>
    <property type="molecule type" value="Genomic_DNA"/>
</dbReference>
<accession>A0A445MLK1</accession>
<dbReference type="Proteomes" id="UP000290560">
    <property type="component" value="Unassembled WGS sequence"/>
</dbReference>
<dbReference type="AlphaFoldDB" id="A0A445MLK1"/>
<feature type="region of interest" description="Disordered" evidence="1">
    <location>
        <begin position="21"/>
        <end position="41"/>
    </location>
</feature>
<evidence type="ECO:0000256" key="2">
    <source>
        <dbReference type="SAM" id="SignalP"/>
    </source>
</evidence>
<evidence type="ECO:0000313" key="3">
    <source>
        <dbReference type="EMBL" id="RZR75160.1"/>
    </source>
</evidence>